<dbReference type="InterPro" id="IPR006597">
    <property type="entry name" value="Sel1-like"/>
</dbReference>
<evidence type="ECO:0000256" key="1">
    <source>
        <dbReference type="SAM" id="SignalP"/>
    </source>
</evidence>
<organism evidence="2 3">
    <name type="scientific">Dyella dinghuensis</name>
    <dbReference type="NCBI Taxonomy" id="1920169"/>
    <lineage>
        <taxon>Bacteria</taxon>
        <taxon>Pseudomonadati</taxon>
        <taxon>Pseudomonadota</taxon>
        <taxon>Gammaproteobacteria</taxon>
        <taxon>Lysobacterales</taxon>
        <taxon>Rhodanobacteraceae</taxon>
        <taxon>Dyella</taxon>
    </lineage>
</organism>
<dbReference type="OrthoDB" id="7063913at2"/>
<dbReference type="Proteomes" id="UP000267077">
    <property type="component" value="Unassembled WGS sequence"/>
</dbReference>
<keyword evidence="1" id="KW-0732">Signal</keyword>
<protein>
    <submittedName>
        <fullName evidence="2">Sel1 repeat family protein</fullName>
    </submittedName>
</protein>
<evidence type="ECO:0000313" key="2">
    <source>
        <dbReference type="EMBL" id="RUL64177.1"/>
    </source>
</evidence>
<feature type="signal peptide" evidence="1">
    <location>
        <begin position="1"/>
        <end position="22"/>
    </location>
</feature>
<gene>
    <name evidence="2" type="ORF">EKH79_08975</name>
</gene>
<sequence length="252" mass="28481">MKLHHVGFAALALSSIVVPVFAQDSADKLPTPRHALHVMENTTTVGHPDLRYEYRGMEDYSIGNYKNAMYDFQASAWYADKVSQVSVGLMYLNGQGVPKDPVKAYAWVALSAEREYPPFEKTRDRIWQQLTSDQQKQALALEQTLYKQFGDASAKPREVRALHDSWMDIFGLGAEPGFIGYSDMYISRGNANCESGDIRVCTDFYSKWFWVPKEYFGVRDAMWKGTVTVGNLQGVLKERPAAVQNNDNASRD</sequence>
<proteinExistence type="predicted"/>
<dbReference type="SMART" id="SM00671">
    <property type="entry name" value="SEL1"/>
    <property type="match status" value="1"/>
</dbReference>
<keyword evidence="3" id="KW-1185">Reference proteome</keyword>
<comment type="caution">
    <text evidence="2">The sequence shown here is derived from an EMBL/GenBank/DDBJ whole genome shotgun (WGS) entry which is preliminary data.</text>
</comment>
<dbReference type="AlphaFoldDB" id="A0A432LTC7"/>
<dbReference type="InterPro" id="IPR011990">
    <property type="entry name" value="TPR-like_helical_dom_sf"/>
</dbReference>
<dbReference type="RefSeq" id="WP_126673456.1">
    <property type="nucleotide sequence ID" value="NZ_RYZR01000005.1"/>
</dbReference>
<dbReference type="Gene3D" id="1.25.40.10">
    <property type="entry name" value="Tetratricopeptide repeat domain"/>
    <property type="match status" value="1"/>
</dbReference>
<dbReference type="SUPFAM" id="SSF81901">
    <property type="entry name" value="HCP-like"/>
    <property type="match status" value="1"/>
</dbReference>
<accession>A0A432LTC7</accession>
<dbReference type="EMBL" id="RYZR01000005">
    <property type="protein sequence ID" value="RUL64177.1"/>
    <property type="molecule type" value="Genomic_DNA"/>
</dbReference>
<name>A0A432LTC7_9GAMM</name>
<feature type="chain" id="PRO_5019206797" evidence="1">
    <location>
        <begin position="23"/>
        <end position="252"/>
    </location>
</feature>
<reference evidence="2 3" key="1">
    <citation type="submission" date="2018-12" db="EMBL/GenBank/DDBJ databases">
        <title>Dyella dinghuensis sp. nov. DHOA06 and Dyella choica sp. nov. 4M-K27, isolated from forest soil.</title>
        <authorList>
            <person name="Qiu L.-H."/>
            <person name="Gao Z.-H."/>
        </authorList>
    </citation>
    <scope>NUCLEOTIDE SEQUENCE [LARGE SCALE GENOMIC DNA]</scope>
    <source>
        <strain evidence="2 3">DHOA06</strain>
    </source>
</reference>
<evidence type="ECO:0000313" key="3">
    <source>
        <dbReference type="Proteomes" id="UP000267077"/>
    </source>
</evidence>